<accession>A0AAD5S8C6</accession>
<dbReference type="PROSITE" id="PS51758">
    <property type="entry name" value="LETM1_RBD"/>
    <property type="match status" value="1"/>
</dbReference>
<proteinExistence type="predicted"/>
<protein>
    <recommendedName>
        <fullName evidence="2">Letm1 RBD domain-containing protein</fullName>
    </recommendedName>
</protein>
<sequence length="373" mass="42259">MATRTSLRLLRTEAAAVRCVRVLSNRPVLLSRGAATQAQSNASKTSSQSQPEYVPARALATGFFRENYIQPAQTLLAGLRLISRAVIHSLNLWQEEKQNIREHNRKDIQHIIRTKHDLARFLQTVFFLVNPWIWPWLNAVLLRYPKWMPSVFVTDDILEQKLAIIAARREKLRPEIVEALRKDVDAALKADQSLPIKYMAMRWNQLLAKQEKTPTDITSLFDLFHHHTNIATAPTAEVKLWARYLGMSFPSVLTRSRLIRRLDLMLRDDALIRRDGVNSLTHYELVEALDERGYYNIIKLDIRQLRALLSSHVRFTQSVSELAVRKSATATGGFKAAETPAAFKANTSAALDPLGVCTVGAMIPVVRAVAPLR</sequence>
<dbReference type="AlphaFoldDB" id="A0AAD5S8C6"/>
<organism evidence="3 4">
    <name type="scientific">Rhizophlyctis rosea</name>
    <dbReference type="NCBI Taxonomy" id="64517"/>
    <lineage>
        <taxon>Eukaryota</taxon>
        <taxon>Fungi</taxon>
        <taxon>Fungi incertae sedis</taxon>
        <taxon>Chytridiomycota</taxon>
        <taxon>Chytridiomycota incertae sedis</taxon>
        <taxon>Chytridiomycetes</taxon>
        <taxon>Rhizophlyctidales</taxon>
        <taxon>Rhizophlyctidaceae</taxon>
        <taxon>Rhizophlyctis</taxon>
    </lineage>
</organism>
<reference evidence="3" key="1">
    <citation type="submission" date="2020-05" db="EMBL/GenBank/DDBJ databases">
        <title>Phylogenomic resolution of chytrid fungi.</title>
        <authorList>
            <person name="Stajich J.E."/>
            <person name="Amses K."/>
            <person name="Simmons R."/>
            <person name="Seto K."/>
            <person name="Myers J."/>
            <person name="Bonds A."/>
            <person name="Quandt C.A."/>
            <person name="Barry K."/>
            <person name="Liu P."/>
            <person name="Grigoriev I."/>
            <person name="Longcore J.E."/>
            <person name="James T.Y."/>
        </authorList>
    </citation>
    <scope>NUCLEOTIDE SEQUENCE</scope>
    <source>
        <strain evidence="3">JEL0318</strain>
    </source>
</reference>
<comment type="caution">
    <text evidence="3">The sequence shown here is derived from an EMBL/GenBank/DDBJ whole genome shotgun (WGS) entry which is preliminary data.</text>
</comment>
<keyword evidence="1" id="KW-0496">Mitochondrion</keyword>
<evidence type="ECO:0000259" key="2">
    <source>
        <dbReference type="PROSITE" id="PS51758"/>
    </source>
</evidence>
<keyword evidence="4" id="KW-1185">Reference proteome</keyword>
<evidence type="ECO:0000313" key="3">
    <source>
        <dbReference type="EMBL" id="KAJ3046760.1"/>
    </source>
</evidence>
<dbReference type="Pfam" id="PF07766">
    <property type="entry name" value="LETM1_RBD"/>
    <property type="match status" value="1"/>
</dbReference>
<feature type="domain" description="Letm1 RBD" evidence="2">
    <location>
        <begin position="168"/>
        <end position="371"/>
    </location>
</feature>
<gene>
    <name evidence="3" type="ORF">HK097_000535</name>
</gene>
<dbReference type="EMBL" id="JADGJD010001097">
    <property type="protein sequence ID" value="KAJ3046760.1"/>
    <property type="molecule type" value="Genomic_DNA"/>
</dbReference>
<evidence type="ECO:0000313" key="4">
    <source>
        <dbReference type="Proteomes" id="UP001212841"/>
    </source>
</evidence>
<dbReference type="GO" id="GO:0043022">
    <property type="term" value="F:ribosome binding"/>
    <property type="evidence" value="ECO:0007669"/>
    <property type="project" value="InterPro"/>
</dbReference>
<name>A0AAD5S8C6_9FUNG</name>
<evidence type="ECO:0000256" key="1">
    <source>
        <dbReference type="PROSITE-ProRule" id="PRU01094"/>
    </source>
</evidence>
<dbReference type="Proteomes" id="UP001212841">
    <property type="component" value="Unassembled WGS sequence"/>
</dbReference>
<dbReference type="InterPro" id="IPR033122">
    <property type="entry name" value="LETM1-like_RBD"/>
</dbReference>